<dbReference type="AlphaFoldDB" id="A0A7W3LQ09"/>
<comment type="caution">
    <text evidence="2">The sequence shown here is derived from an EMBL/GenBank/DDBJ whole genome shotgun (WGS) entry which is preliminary data.</text>
</comment>
<evidence type="ECO:0000313" key="2">
    <source>
        <dbReference type="EMBL" id="MBA8952174.1"/>
    </source>
</evidence>
<sequence>MFGPIGEIIETQRLRLEPLAVHHADEMAEVLDDPRLHDYIGGEPLTRDELRARYERLVAGPAPFHQEGWLNWVIFRRRDEQPVGYVQATVTPSPTALKASIAWVTGMPYQGFGFATEAAGAMVGWLRAHGVTEITASIHPENASSAAVARKLGLHPTPDVDDGETVWRVPSS</sequence>
<evidence type="ECO:0000259" key="1">
    <source>
        <dbReference type="PROSITE" id="PS51186"/>
    </source>
</evidence>
<dbReference type="Gene3D" id="3.40.630.30">
    <property type="match status" value="1"/>
</dbReference>
<reference evidence="2 3" key="1">
    <citation type="submission" date="2020-08" db="EMBL/GenBank/DDBJ databases">
        <title>Genomic Encyclopedia of Type Strains, Phase IV (KMG-IV): sequencing the most valuable type-strain genomes for metagenomic binning, comparative biology and taxonomic classification.</title>
        <authorList>
            <person name="Goeker M."/>
        </authorList>
    </citation>
    <scope>NUCLEOTIDE SEQUENCE [LARGE SCALE GENOMIC DNA]</scope>
    <source>
        <strain evidence="2 3">DSM 44197</strain>
    </source>
</reference>
<dbReference type="EMBL" id="JACJIA010000004">
    <property type="protein sequence ID" value="MBA8952174.1"/>
    <property type="molecule type" value="Genomic_DNA"/>
</dbReference>
<name>A0A7W3LQ09_ACTNM</name>
<dbReference type="PANTHER" id="PTHR43792">
    <property type="entry name" value="GNAT FAMILY, PUTATIVE (AFU_ORTHOLOGUE AFUA_3G00765)-RELATED-RELATED"/>
    <property type="match status" value="1"/>
</dbReference>
<accession>A0A7W3LQ09</accession>
<dbReference type="InterPro" id="IPR051531">
    <property type="entry name" value="N-acetyltransferase"/>
</dbReference>
<dbReference type="InterPro" id="IPR000182">
    <property type="entry name" value="GNAT_dom"/>
</dbReference>
<keyword evidence="2" id="KW-0808">Transferase</keyword>
<organism evidence="2 3">
    <name type="scientific">Actinomadura namibiensis</name>
    <dbReference type="NCBI Taxonomy" id="182080"/>
    <lineage>
        <taxon>Bacteria</taxon>
        <taxon>Bacillati</taxon>
        <taxon>Actinomycetota</taxon>
        <taxon>Actinomycetes</taxon>
        <taxon>Streptosporangiales</taxon>
        <taxon>Thermomonosporaceae</taxon>
        <taxon>Actinomadura</taxon>
    </lineage>
</organism>
<dbReference type="RefSeq" id="WP_182844434.1">
    <property type="nucleotide sequence ID" value="NZ_BAAALP010000018.1"/>
</dbReference>
<gene>
    <name evidence="2" type="ORF">HNR61_003814</name>
</gene>
<keyword evidence="3" id="KW-1185">Reference proteome</keyword>
<dbReference type="Proteomes" id="UP000572680">
    <property type="component" value="Unassembled WGS sequence"/>
</dbReference>
<proteinExistence type="predicted"/>
<feature type="domain" description="N-acetyltransferase" evidence="1">
    <location>
        <begin position="14"/>
        <end position="172"/>
    </location>
</feature>
<protein>
    <submittedName>
        <fullName evidence="2">RimJ/RimL family protein N-acetyltransferase</fullName>
    </submittedName>
</protein>
<dbReference type="InterPro" id="IPR016181">
    <property type="entry name" value="Acyl_CoA_acyltransferase"/>
</dbReference>
<dbReference type="PANTHER" id="PTHR43792:SF16">
    <property type="entry name" value="N-ACETYLTRANSFERASE DOMAIN-CONTAINING PROTEIN"/>
    <property type="match status" value="1"/>
</dbReference>
<dbReference type="SUPFAM" id="SSF55729">
    <property type="entry name" value="Acyl-CoA N-acyltransferases (Nat)"/>
    <property type="match status" value="1"/>
</dbReference>
<dbReference type="PROSITE" id="PS51186">
    <property type="entry name" value="GNAT"/>
    <property type="match status" value="1"/>
</dbReference>
<dbReference type="Pfam" id="PF13302">
    <property type="entry name" value="Acetyltransf_3"/>
    <property type="match status" value="1"/>
</dbReference>
<dbReference type="GO" id="GO:0016747">
    <property type="term" value="F:acyltransferase activity, transferring groups other than amino-acyl groups"/>
    <property type="evidence" value="ECO:0007669"/>
    <property type="project" value="InterPro"/>
</dbReference>
<evidence type="ECO:0000313" key="3">
    <source>
        <dbReference type="Proteomes" id="UP000572680"/>
    </source>
</evidence>